<evidence type="ECO:0000313" key="3">
    <source>
        <dbReference type="Proteomes" id="UP000515123"/>
    </source>
</evidence>
<dbReference type="OrthoDB" id="781466at2759"/>
<protein>
    <submittedName>
        <fullName evidence="4">Uncharacterized protein LOC109706053</fullName>
    </submittedName>
</protein>
<dbReference type="Gene3D" id="3.30.420.10">
    <property type="entry name" value="Ribonuclease H-like superfamily/Ribonuclease H"/>
    <property type="match status" value="1"/>
</dbReference>
<dbReference type="Proteomes" id="UP000515123">
    <property type="component" value="Unplaced"/>
</dbReference>
<gene>
    <name evidence="4" type="primary">LOC109706053</name>
</gene>
<evidence type="ECO:0000259" key="2">
    <source>
        <dbReference type="Pfam" id="PF24626"/>
    </source>
</evidence>
<dbReference type="InterPro" id="IPR036397">
    <property type="entry name" value="RNaseH_sf"/>
</dbReference>
<dbReference type="GeneID" id="109706053"/>
<dbReference type="SUPFAM" id="SSF53098">
    <property type="entry name" value="Ribonuclease H-like"/>
    <property type="match status" value="1"/>
</dbReference>
<accession>A0A6P5EGK1</accession>
<dbReference type="AlphaFoldDB" id="A0A6P5EGK1"/>
<reference evidence="3" key="1">
    <citation type="journal article" date="2015" name="Nat. Genet.">
        <title>The pineapple genome and the evolution of CAM photosynthesis.</title>
        <authorList>
            <person name="Ming R."/>
            <person name="VanBuren R."/>
            <person name="Wai C.M."/>
            <person name="Tang H."/>
            <person name="Schatz M.C."/>
            <person name="Bowers J.E."/>
            <person name="Lyons E."/>
            <person name="Wang M.L."/>
            <person name="Chen J."/>
            <person name="Biggers E."/>
            <person name="Zhang J."/>
            <person name="Huang L."/>
            <person name="Zhang L."/>
            <person name="Miao W."/>
            <person name="Zhang J."/>
            <person name="Ye Z."/>
            <person name="Miao C."/>
            <person name="Lin Z."/>
            <person name="Wang H."/>
            <person name="Zhou H."/>
            <person name="Yim W.C."/>
            <person name="Priest H.D."/>
            <person name="Zheng C."/>
            <person name="Woodhouse M."/>
            <person name="Edger P.P."/>
            <person name="Guyot R."/>
            <person name="Guo H.B."/>
            <person name="Guo H."/>
            <person name="Zheng G."/>
            <person name="Singh R."/>
            <person name="Sharma A."/>
            <person name="Min X."/>
            <person name="Zheng Y."/>
            <person name="Lee H."/>
            <person name="Gurtowski J."/>
            <person name="Sedlazeck F.J."/>
            <person name="Harkess A."/>
            <person name="McKain M.R."/>
            <person name="Liao Z."/>
            <person name="Fang J."/>
            <person name="Liu J."/>
            <person name="Zhang X."/>
            <person name="Zhang Q."/>
            <person name="Hu W."/>
            <person name="Qin Y."/>
            <person name="Wang K."/>
            <person name="Chen L.Y."/>
            <person name="Shirley N."/>
            <person name="Lin Y.R."/>
            <person name="Liu L.Y."/>
            <person name="Hernandez A.G."/>
            <person name="Wright C.L."/>
            <person name="Bulone V."/>
            <person name="Tuskan G.A."/>
            <person name="Heath K."/>
            <person name="Zee F."/>
            <person name="Moore P.H."/>
            <person name="Sunkar R."/>
            <person name="Leebens-Mack J.H."/>
            <person name="Mockler T."/>
            <person name="Bennetzen J.L."/>
            <person name="Freeling M."/>
            <person name="Sankoff D."/>
            <person name="Paterson A.H."/>
            <person name="Zhu X."/>
            <person name="Yang X."/>
            <person name="Smith J.A."/>
            <person name="Cushman J.C."/>
            <person name="Paull R.E."/>
            <person name="Yu Q."/>
        </authorList>
    </citation>
    <scope>NUCLEOTIDE SEQUENCE [LARGE SCALE GENOMIC DNA]</scope>
    <source>
        <strain evidence="3">cv. F153</strain>
    </source>
</reference>
<name>A0A6P5EGK1_ANACO</name>
<dbReference type="SUPFAM" id="SSF56672">
    <property type="entry name" value="DNA/RNA polymerases"/>
    <property type="match status" value="1"/>
</dbReference>
<organism evidence="3 4">
    <name type="scientific">Ananas comosus</name>
    <name type="common">Pineapple</name>
    <name type="synonym">Ananas ananas</name>
    <dbReference type="NCBI Taxonomy" id="4615"/>
    <lineage>
        <taxon>Eukaryota</taxon>
        <taxon>Viridiplantae</taxon>
        <taxon>Streptophyta</taxon>
        <taxon>Embryophyta</taxon>
        <taxon>Tracheophyta</taxon>
        <taxon>Spermatophyta</taxon>
        <taxon>Magnoliopsida</taxon>
        <taxon>Liliopsida</taxon>
        <taxon>Poales</taxon>
        <taxon>Bromeliaceae</taxon>
        <taxon>Bromelioideae</taxon>
        <taxon>Ananas</taxon>
    </lineage>
</organism>
<dbReference type="PANTHER" id="PTHR46148">
    <property type="entry name" value="CHROMO DOMAIN-CONTAINING PROTEIN"/>
    <property type="match status" value="1"/>
</dbReference>
<dbReference type="Pfam" id="PF24626">
    <property type="entry name" value="SH3_Tf2-1"/>
    <property type="match status" value="1"/>
</dbReference>
<evidence type="ECO:0000313" key="4">
    <source>
        <dbReference type="RefSeq" id="XP_020082447.1"/>
    </source>
</evidence>
<dbReference type="GO" id="GO:0003676">
    <property type="term" value="F:nucleic acid binding"/>
    <property type="evidence" value="ECO:0007669"/>
    <property type="project" value="InterPro"/>
</dbReference>
<sequence>MSARRSFVPRQSETPRPAPSGRVFAAQAKEPVVVDDVVAGASHSFISSSFAKTHDIEISDSANAWWVYAPEHTFSVHEELSTLKARKLISSGCAAYLATVVETQKELPALGDILVVREFPDVFPAELPELPPDREIEFVIDLVPGTAPISKAPYRMAPAELRELKAQLQDLLDKGFAKPSDALGTRLDFSTEFHPQTDGQSERRIQILEDMLRACVLDFRGGWHDFLAMAEFTYNNSYQESIAMASFEALYGRKCRSPIHWSVVGERIVLGPDVLQEAEGKVRLVRQRLLTAQSRQQSYANKRRKNLEFAVGDRVFLKVLPMRGIKRFGVRGKLSPRYIGPYEILERVGAVAYKLALPPKFEGIHNVFHISNLRKYVHHPGHVLEYEPVDLQENMTYEEYPVCILDREVRELRNRAIPYVKVQRSNHLRREATWELEEAMRESYPHPLDLES</sequence>
<feature type="region of interest" description="Disordered" evidence="1">
    <location>
        <begin position="1"/>
        <end position="21"/>
    </location>
</feature>
<dbReference type="InterPro" id="IPR012337">
    <property type="entry name" value="RNaseH-like_sf"/>
</dbReference>
<reference evidence="4" key="2">
    <citation type="submission" date="2025-08" db="UniProtKB">
        <authorList>
            <consortium name="RefSeq"/>
        </authorList>
    </citation>
    <scope>IDENTIFICATION</scope>
    <source>
        <tissue evidence="4">Leaf</tissue>
    </source>
</reference>
<dbReference type="InterPro" id="IPR056924">
    <property type="entry name" value="SH3_Tf2-1"/>
</dbReference>
<keyword evidence="3" id="KW-1185">Reference proteome</keyword>
<dbReference type="InterPro" id="IPR043502">
    <property type="entry name" value="DNA/RNA_pol_sf"/>
</dbReference>
<feature type="domain" description="Tf2-1-like SH3-like" evidence="2">
    <location>
        <begin position="312"/>
        <end position="377"/>
    </location>
</feature>
<dbReference type="PANTHER" id="PTHR46148:SF60">
    <property type="entry name" value="CHROMO DOMAIN-CONTAINING PROTEIN"/>
    <property type="match status" value="1"/>
</dbReference>
<dbReference type="RefSeq" id="XP_020082447.1">
    <property type="nucleotide sequence ID" value="XM_020226858.1"/>
</dbReference>
<evidence type="ECO:0000256" key="1">
    <source>
        <dbReference type="SAM" id="MobiDB-lite"/>
    </source>
</evidence>
<proteinExistence type="predicted"/>